<dbReference type="KEGG" id="stae:HNV11_05065"/>
<dbReference type="Gene3D" id="3.30.470.10">
    <property type="match status" value="1"/>
</dbReference>
<dbReference type="InterPro" id="IPR036038">
    <property type="entry name" value="Aminotransferase-like"/>
</dbReference>
<evidence type="ECO:0000256" key="6">
    <source>
        <dbReference type="ARBA" id="ARBA00048212"/>
    </source>
</evidence>
<reference evidence="9 10" key="1">
    <citation type="submission" date="2020-05" db="EMBL/GenBank/DDBJ databases">
        <title>Genome sequencing of Spirosoma sp. TS118.</title>
        <authorList>
            <person name="Lee J.-H."/>
            <person name="Jeong S."/>
            <person name="Zhao L."/>
            <person name="Jung J.-H."/>
            <person name="Kim M.-K."/>
            <person name="Lim S."/>
        </authorList>
    </citation>
    <scope>NUCLEOTIDE SEQUENCE [LARGE SCALE GENOMIC DNA]</scope>
    <source>
        <strain evidence="9 10">TS118</strain>
    </source>
</reference>
<dbReference type="InterPro" id="IPR001544">
    <property type="entry name" value="Aminotrans_IV"/>
</dbReference>
<keyword evidence="9" id="KW-0032">Aminotransferase</keyword>
<dbReference type="InterPro" id="IPR050571">
    <property type="entry name" value="Class-IV_PLP-Dep_Aminotrnsfr"/>
</dbReference>
<dbReference type="InterPro" id="IPR043132">
    <property type="entry name" value="BCAT-like_C"/>
</dbReference>
<evidence type="ECO:0000256" key="1">
    <source>
        <dbReference type="ARBA" id="ARBA00004824"/>
    </source>
</evidence>
<comment type="pathway">
    <text evidence="2">Amino-acid biosynthesis; L-valine biosynthesis; L-valine from pyruvate: step 4/4.</text>
</comment>
<dbReference type="Proteomes" id="UP000502756">
    <property type="component" value="Chromosome"/>
</dbReference>
<comment type="catalytic activity">
    <reaction evidence="7">
        <text>L-isoleucine + 2-oxoglutarate = (S)-3-methyl-2-oxopentanoate + L-glutamate</text>
        <dbReference type="Rhea" id="RHEA:24801"/>
        <dbReference type="ChEBI" id="CHEBI:16810"/>
        <dbReference type="ChEBI" id="CHEBI:29985"/>
        <dbReference type="ChEBI" id="CHEBI:35146"/>
        <dbReference type="ChEBI" id="CHEBI:58045"/>
        <dbReference type="EC" id="2.6.1.42"/>
    </reaction>
</comment>
<comment type="catalytic activity">
    <reaction evidence="8">
        <text>L-leucine + 2-oxoglutarate = 4-methyl-2-oxopentanoate + L-glutamate</text>
        <dbReference type="Rhea" id="RHEA:18321"/>
        <dbReference type="ChEBI" id="CHEBI:16810"/>
        <dbReference type="ChEBI" id="CHEBI:17865"/>
        <dbReference type="ChEBI" id="CHEBI:29985"/>
        <dbReference type="ChEBI" id="CHEBI:57427"/>
        <dbReference type="EC" id="2.6.1.42"/>
    </reaction>
</comment>
<comment type="pathway">
    <text evidence="3">Amino-acid biosynthesis; L-leucine biosynthesis; L-leucine from 3-methyl-2-oxobutanoate: step 4/4.</text>
</comment>
<proteinExistence type="inferred from homology"/>
<keyword evidence="10" id="KW-1185">Reference proteome</keyword>
<dbReference type="Pfam" id="PF01063">
    <property type="entry name" value="Aminotran_4"/>
    <property type="match status" value="1"/>
</dbReference>
<evidence type="ECO:0000256" key="3">
    <source>
        <dbReference type="ARBA" id="ARBA00005072"/>
    </source>
</evidence>
<dbReference type="RefSeq" id="WP_171738635.1">
    <property type="nucleotide sequence ID" value="NZ_CP053435.1"/>
</dbReference>
<evidence type="ECO:0000256" key="2">
    <source>
        <dbReference type="ARBA" id="ARBA00004931"/>
    </source>
</evidence>
<keyword evidence="9" id="KW-0808">Transferase</keyword>
<dbReference type="EMBL" id="CP053435">
    <property type="protein sequence ID" value="QJW88797.1"/>
    <property type="molecule type" value="Genomic_DNA"/>
</dbReference>
<evidence type="ECO:0000256" key="7">
    <source>
        <dbReference type="ARBA" id="ARBA00048798"/>
    </source>
</evidence>
<dbReference type="AlphaFoldDB" id="A0A6M5Y297"/>
<evidence type="ECO:0000256" key="8">
    <source>
        <dbReference type="ARBA" id="ARBA00049229"/>
    </source>
</evidence>
<evidence type="ECO:0000256" key="4">
    <source>
        <dbReference type="ARBA" id="ARBA00009320"/>
    </source>
</evidence>
<dbReference type="PANTHER" id="PTHR42743">
    <property type="entry name" value="AMINO-ACID AMINOTRANSFERASE"/>
    <property type="match status" value="1"/>
</dbReference>
<comment type="similarity">
    <text evidence="4">Belongs to the class-IV pyridoxal-phosphate-dependent aminotransferase family.</text>
</comment>
<dbReference type="PANTHER" id="PTHR42743:SF11">
    <property type="entry name" value="AMINODEOXYCHORISMATE LYASE"/>
    <property type="match status" value="1"/>
</dbReference>
<protein>
    <recommendedName>
        <fullName evidence="5">branched-chain-amino-acid transaminase</fullName>
        <ecNumber evidence="5">2.6.1.42</ecNumber>
    </recommendedName>
</protein>
<gene>
    <name evidence="9" type="ORF">HNV11_05065</name>
</gene>
<organism evidence="9 10">
    <name type="scientific">Spirosoma taeanense</name>
    <dbReference type="NCBI Taxonomy" id="2735870"/>
    <lineage>
        <taxon>Bacteria</taxon>
        <taxon>Pseudomonadati</taxon>
        <taxon>Bacteroidota</taxon>
        <taxon>Cytophagia</taxon>
        <taxon>Cytophagales</taxon>
        <taxon>Cytophagaceae</taxon>
        <taxon>Spirosoma</taxon>
    </lineage>
</organism>
<accession>A0A6M5Y297</accession>
<evidence type="ECO:0000313" key="10">
    <source>
        <dbReference type="Proteomes" id="UP000502756"/>
    </source>
</evidence>
<dbReference type="InterPro" id="IPR043131">
    <property type="entry name" value="BCAT-like_N"/>
</dbReference>
<dbReference type="GO" id="GO:0004084">
    <property type="term" value="F:branched-chain-amino-acid transaminase activity"/>
    <property type="evidence" value="ECO:0007669"/>
    <property type="project" value="UniProtKB-EC"/>
</dbReference>
<dbReference type="Gene3D" id="3.20.10.10">
    <property type="entry name" value="D-amino Acid Aminotransferase, subunit A, domain 2"/>
    <property type="match status" value="1"/>
</dbReference>
<dbReference type="CDD" id="cd00449">
    <property type="entry name" value="PLPDE_IV"/>
    <property type="match status" value="1"/>
</dbReference>
<name>A0A6M5Y297_9BACT</name>
<evidence type="ECO:0000313" key="9">
    <source>
        <dbReference type="EMBL" id="QJW88797.1"/>
    </source>
</evidence>
<dbReference type="SUPFAM" id="SSF56752">
    <property type="entry name" value="D-aminoacid aminotransferase-like PLP-dependent enzymes"/>
    <property type="match status" value="1"/>
</dbReference>
<dbReference type="EC" id="2.6.1.42" evidence="5"/>
<comment type="pathway">
    <text evidence="1">Amino-acid biosynthesis; L-isoleucine biosynthesis; L-isoleucine from 2-oxobutanoate: step 4/4.</text>
</comment>
<dbReference type="GO" id="GO:0046394">
    <property type="term" value="P:carboxylic acid biosynthetic process"/>
    <property type="evidence" value="ECO:0007669"/>
    <property type="project" value="UniProtKB-ARBA"/>
</dbReference>
<sequence>MFLVYNSDVIPENDFHLLADDRAFHYGDGLFETIRAENGRVWFWSDHYERLTTGMGALRLSLPNTFTAEAIHQAILHLLDLNGLASECARIKLLVWRQTGGLYTPTTNRANILIMVRPGTAFSVTRKTKLGIYDQIRLAPSAISAFKTLNSLPYVLAGVFKQENDLDDVILLDTNGHLAECLASNLYWLRDGILYTPALQTGCINGISRRQILQKIPNVQEGFFFPDALDAANVIFAANVAGIQVFKGEIDTPLFSSIRQLFMAY</sequence>
<comment type="catalytic activity">
    <reaction evidence="6">
        <text>L-valine + 2-oxoglutarate = 3-methyl-2-oxobutanoate + L-glutamate</text>
        <dbReference type="Rhea" id="RHEA:24813"/>
        <dbReference type="ChEBI" id="CHEBI:11851"/>
        <dbReference type="ChEBI" id="CHEBI:16810"/>
        <dbReference type="ChEBI" id="CHEBI:29985"/>
        <dbReference type="ChEBI" id="CHEBI:57762"/>
        <dbReference type="EC" id="2.6.1.42"/>
    </reaction>
</comment>
<evidence type="ECO:0000256" key="5">
    <source>
        <dbReference type="ARBA" id="ARBA00013053"/>
    </source>
</evidence>